<organism evidence="2">
    <name type="scientific">Anopheles atroparvus</name>
    <name type="common">European mosquito</name>
    <dbReference type="NCBI Taxonomy" id="41427"/>
    <lineage>
        <taxon>Eukaryota</taxon>
        <taxon>Metazoa</taxon>
        <taxon>Ecdysozoa</taxon>
        <taxon>Arthropoda</taxon>
        <taxon>Hexapoda</taxon>
        <taxon>Insecta</taxon>
        <taxon>Pterygota</taxon>
        <taxon>Neoptera</taxon>
        <taxon>Endopterygota</taxon>
        <taxon>Diptera</taxon>
        <taxon>Nematocera</taxon>
        <taxon>Culicoidea</taxon>
        <taxon>Culicidae</taxon>
        <taxon>Anophelinae</taxon>
        <taxon>Anopheles</taxon>
    </lineage>
</organism>
<dbReference type="InterPro" id="IPR013730">
    <property type="entry name" value="Fyv7/TAP26"/>
</dbReference>
<proteinExistence type="predicted"/>
<sequence length="208" mass="23266">MKTDNKSNKHQRKGGPGGGYRGNKPNDNRPQKKKNGSFFRAVPESEKKSHQQRPGGAGGSGPPAGKRGPGVQKTTAFKPPQHRKGQGQRHNGSKHNHNPQKGAQKGQPKDHKRGPPPAKGKNDAAQPFPQGKPEKVNYCLAPERLEAQARAIRQFEREQKEKQLEGRKLERHRQHKLMTQKTRKGQPVMQGRMELLLEKVKKTVGVYD</sequence>
<feature type="region of interest" description="Disordered" evidence="1">
    <location>
        <begin position="159"/>
        <end position="190"/>
    </location>
</feature>
<protein>
    <recommendedName>
        <fullName evidence="3">rRNA-processing protein FYV7</fullName>
    </recommendedName>
</protein>
<feature type="compositionally biased region" description="Basic residues" evidence="1">
    <location>
        <begin position="80"/>
        <end position="98"/>
    </location>
</feature>
<dbReference type="EnsemblMetazoa" id="AATE014718-RA">
    <property type="protein sequence ID" value="AATE014718-PA.1"/>
    <property type="gene ID" value="AATE014718"/>
</dbReference>
<reference evidence="2" key="1">
    <citation type="submission" date="2022-08" db="UniProtKB">
        <authorList>
            <consortium name="EnsemblMetazoa"/>
        </authorList>
    </citation>
    <scope>IDENTIFICATION</scope>
    <source>
        <strain evidence="2">EBRO</strain>
    </source>
</reference>
<accession>A0A182JB03</accession>
<dbReference type="VEuPathDB" id="VectorBase:AATE014718"/>
<feature type="region of interest" description="Disordered" evidence="1">
    <location>
        <begin position="1"/>
        <end position="135"/>
    </location>
</feature>
<dbReference type="Pfam" id="PF08524">
    <property type="entry name" value="rRNA_processing"/>
    <property type="match status" value="1"/>
</dbReference>
<dbReference type="AlphaFoldDB" id="A0A182JB03"/>
<evidence type="ECO:0000256" key="1">
    <source>
        <dbReference type="SAM" id="MobiDB-lite"/>
    </source>
</evidence>
<evidence type="ECO:0000313" key="2">
    <source>
        <dbReference type="EnsemblMetazoa" id="AATE014718-PA.1"/>
    </source>
</evidence>
<evidence type="ECO:0008006" key="3">
    <source>
        <dbReference type="Google" id="ProtNLM"/>
    </source>
</evidence>
<name>A0A182JB03_ANOAO</name>
<feature type="compositionally biased region" description="Basic and acidic residues" evidence="1">
    <location>
        <begin position="159"/>
        <end position="168"/>
    </location>
</feature>
<feature type="compositionally biased region" description="Basic residues" evidence="1">
    <location>
        <begin position="169"/>
        <end position="184"/>
    </location>
</feature>